<feature type="transmembrane region" description="Helical" evidence="1">
    <location>
        <begin position="291"/>
        <end position="310"/>
    </location>
</feature>
<keyword evidence="1" id="KW-1133">Transmembrane helix</keyword>
<feature type="transmembrane region" description="Helical" evidence="1">
    <location>
        <begin position="12"/>
        <end position="31"/>
    </location>
</feature>
<organism evidence="2 3">
    <name type="scientific">Favolaschia claudopus</name>
    <dbReference type="NCBI Taxonomy" id="2862362"/>
    <lineage>
        <taxon>Eukaryota</taxon>
        <taxon>Fungi</taxon>
        <taxon>Dikarya</taxon>
        <taxon>Basidiomycota</taxon>
        <taxon>Agaricomycotina</taxon>
        <taxon>Agaricomycetes</taxon>
        <taxon>Agaricomycetidae</taxon>
        <taxon>Agaricales</taxon>
        <taxon>Marasmiineae</taxon>
        <taxon>Mycenaceae</taxon>
        <taxon>Favolaschia</taxon>
    </lineage>
</organism>
<proteinExistence type="predicted"/>
<feature type="transmembrane region" description="Helical" evidence="1">
    <location>
        <begin position="183"/>
        <end position="206"/>
    </location>
</feature>
<comment type="caution">
    <text evidence="2">The sequence shown here is derived from an EMBL/GenBank/DDBJ whole genome shotgun (WGS) entry which is preliminary data.</text>
</comment>
<dbReference type="Proteomes" id="UP001362999">
    <property type="component" value="Unassembled WGS sequence"/>
</dbReference>
<reference evidence="2 3" key="1">
    <citation type="journal article" date="2024" name="J Genomics">
        <title>Draft genome sequencing and assembly of Favolaschia claudopus CIRM-BRFM 2984 isolated from oak limbs.</title>
        <authorList>
            <person name="Navarro D."/>
            <person name="Drula E."/>
            <person name="Chaduli D."/>
            <person name="Cazenave R."/>
            <person name="Ahrendt S."/>
            <person name="Wang J."/>
            <person name="Lipzen A."/>
            <person name="Daum C."/>
            <person name="Barry K."/>
            <person name="Grigoriev I.V."/>
            <person name="Favel A."/>
            <person name="Rosso M.N."/>
            <person name="Martin F."/>
        </authorList>
    </citation>
    <scope>NUCLEOTIDE SEQUENCE [LARGE SCALE GENOMIC DNA]</scope>
    <source>
        <strain evidence="2 3">CIRM-BRFM 2984</strain>
    </source>
</reference>
<dbReference type="AlphaFoldDB" id="A0AAV9Z8W0"/>
<dbReference type="EMBL" id="JAWWNJ010000183">
    <property type="protein sequence ID" value="KAK6974500.1"/>
    <property type="molecule type" value="Genomic_DNA"/>
</dbReference>
<sequence>MGDDSCINSRTLYDIVWTCLTTIFACIWVSVHPNMPPQPKEIPRPHNESAFSGSWRDYYVARIWDATSALRRRLKTMVVALIAPEIIVGFAARQWFAARRFSTEHGVSLTHGFFYSMGGFVDTEGYVIVDEKQLTPAIISAIKAIPEAAIQDKSKRDGLAKLLAVTQILRIVAQSLARWNQHLAITSLELATVAYAVVTTFMWFFWMNKPLDTHTAIQVCDKTSAENYDSAQGGLHVRTDTNQTIKSRSSWDAIDRFRGMLGGYRNYDIFELKNVPAFFSPPQYWPLLENTAFRIQCAVAIGFGAIHCIAWNTEFPSVVEKWMWRSSAVAVTGVPVAFLVIRDNDILESSPDWLDDVFIILALLGLPLYVIARLFLLVLPFTALRSLEPTVFIEVDWGKFIPHL</sequence>
<dbReference type="PANTHER" id="PTHR35043">
    <property type="entry name" value="TRANSCRIPTION FACTOR DOMAIN-CONTAINING PROTEIN"/>
    <property type="match status" value="1"/>
</dbReference>
<keyword evidence="3" id="KW-1185">Reference proteome</keyword>
<accession>A0AAV9Z8W0</accession>
<evidence type="ECO:0000313" key="2">
    <source>
        <dbReference type="EMBL" id="KAK6974500.1"/>
    </source>
</evidence>
<dbReference type="PANTHER" id="PTHR35043:SF7">
    <property type="entry name" value="TRANSCRIPTION FACTOR DOMAIN-CONTAINING PROTEIN"/>
    <property type="match status" value="1"/>
</dbReference>
<keyword evidence="1" id="KW-0812">Transmembrane</keyword>
<evidence type="ECO:0000313" key="3">
    <source>
        <dbReference type="Proteomes" id="UP001362999"/>
    </source>
</evidence>
<evidence type="ECO:0000256" key="1">
    <source>
        <dbReference type="SAM" id="Phobius"/>
    </source>
</evidence>
<keyword evidence="1" id="KW-0472">Membrane</keyword>
<name>A0AAV9Z8W0_9AGAR</name>
<feature type="transmembrane region" description="Helical" evidence="1">
    <location>
        <begin position="74"/>
        <end position="92"/>
    </location>
</feature>
<gene>
    <name evidence="2" type="ORF">R3P38DRAFT_2584001</name>
</gene>
<feature type="transmembrane region" description="Helical" evidence="1">
    <location>
        <begin position="357"/>
        <end position="379"/>
    </location>
</feature>
<protein>
    <submittedName>
        <fullName evidence="2">Uncharacterized protein</fullName>
    </submittedName>
</protein>
<feature type="transmembrane region" description="Helical" evidence="1">
    <location>
        <begin position="322"/>
        <end position="341"/>
    </location>
</feature>